<feature type="compositionally biased region" description="Low complexity" evidence="1">
    <location>
        <begin position="20"/>
        <end position="76"/>
    </location>
</feature>
<accession>A0A5M6IBX7</accession>
<comment type="caution">
    <text evidence="2">The sequence shown here is derived from an EMBL/GenBank/DDBJ whole genome shotgun (WGS) entry which is preliminary data.</text>
</comment>
<dbReference type="OrthoDB" id="7360174at2"/>
<evidence type="ECO:0008006" key="4">
    <source>
        <dbReference type="Google" id="ProtNLM"/>
    </source>
</evidence>
<evidence type="ECO:0000313" key="2">
    <source>
        <dbReference type="EMBL" id="KAA5605756.1"/>
    </source>
</evidence>
<gene>
    <name evidence="2" type="ORF">F1188_09030</name>
</gene>
<reference evidence="2 3" key="1">
    <citation type="submission" date="2019-09" db="EMBL/GenBank/DDBJ databases">
        <title>Genome sequence of Roseospira marina, one of the more divergent members of the non-sulfur purple photosynthetic bacterial family, the Rhodospirillaceae.</title>
        <authorList>
            <person name="Meyer T."/>
            <person name="Kyndt J."/>
        </authorList>
    </citation>
    <scope>NUCLEOTIDE SEQUENCE [LARGE SCALE GENOMIC DNA]</scope>
    <source>
        <strain evidence="2 3">DSM 15113</strain>
    </source>
</reference>
<feature type="region of interest" description="Disordered" evidence="1">
    <location>
        <begin position="1"/>
        <end position="170"/>
    </location>
</feature>
<organism evidence="2 3">
    <name type="scientific">Roseospira marina</name>
    <dbReference type="NCBI Taxonomy" id="140057"/>
    <lineage>
        <taxon>Bacteria</taxon>
        <taxon>Pseudomonadati</taxon>
        <taxon>Pseudomonadota</taxon>
        <taxon>Alphaproteobacteria</taxon>
        <taxon>Rhodospirillales</taxon>
        <taxon>Rhodospirillaceae</taxon>
        <taxon>Roseospira</taxon>
    </lineage>
</organism>
<keyword evidence="3" id="KW-1185">Reference proteome</keyword>
<dbReference type="RefSeq" id="WP_150062086.1">
    <property type="nucleotide sequence ID" value="NZ_JACHII010000004.1"/>
</dbReference>
<feature type="region of interest" description="Disordered" evidence="1">
    <location>
        <begin position="289"/>
        <end position="314"/>
    </location>
</feature>
<dbReference type="Proteomes" id="UP000324065">
    <property type="component" value="Unassembled WGS sequence"/>
</dbReference>
<evidence type="ECO:0000256" key="1">
    <source>
        <dbReference type="SAM" id="MobiDB-lite"/>
    </source>
</evidence>
<evidence type="ECO:0000313" key="3">
    <source>
        <dbReference type="Proteomes" id="UP000324065"/>
    </source>
</evidence>
<dbReference type="AlphaFoldDB" id="A0A5M6IBX7"/>
<protein>
    <recommendedName>
        <fullName evidence="4">Flagellar protein FlgN</fullName>
    </recommendedName>
</protein>
<feature type="compositionally biased region" description="Low complexity" evidence="1">
    <location>
        <begin position="89"/>
        <end position="113"/>
    </location>
</feature>
<dbReference type="EMBL" id="VWPJ01000007">
    <property type="protein sequence ID" value="KAA5605756.1"/>
    <property type="molecule type" value="Genomic_DNA"/>
</dbReference>
<name>A0A5M6IBX7_9PROT</name>
<proteinExistence type="predicted"/>
<feature type="compositionally biased region" description="Low complexity" evidence="1">
    <location>
        <begin position="124"/>
        <end position="139"/>
    </location>
</feature>
<feature type="compositionally biased region" description="Polar residues" evidence="1">
    <location>
        <begin position="297"/>
        <end position="314"/>
    </location>
</feature>
<sequence length="314" mass="32005">MADGQTPKRPTVTPPPALGPARAATPSTRATAEGPSGGAPPRVAVGVAGPPKGPGANASAPKTLAPKGVAPKGAAPESLGSGGAGAVSPVLGSAPAGAPAGAPRIAVGPARAAPGGGVGRGQDASPLPGGAAKPAAAQGTSRPAEHARAAGTLEPGHTVRDMRRPTGTVTSNPVVADVMRASGALVDLLEEENAALRKHDIDTVRALAERKQKATRYYRERMLKIQKDPSEITELPEDERDVVREMACYLDSHLAENGRLLKSAKACSERLMGLFVDAVRHTNADKAAGYAPDGRLSEQNHNPSRMSLSFNENL</sequence>